<evidence type="ECO:0000256" key="2">
    <source>
        <dbReference type="ARBA" id="ARBA00010541"/>
    </source>
</evidence>
<dbReference type="SUPFAM" id="SSF50156">
    <property type="entry name" value="PDZ domain-like"/>
    <property type="match status" value="1"/>
</dbReference>
<dbReference type="PRINTS" id="PR00834">
    <property type="entry name" value="PROTEASES2C"/>
</dbReference>
<evidence type="ECO:0000256" key="4">
    <source>
        <dbReference type="ARBA" id="ARBA00021524"/>
    </source>
</evidence>
<dbReference type="InterPro" id="IPR025926">
    <property type="entry name" value="PDZ-like_dom"/>
</dbReference>
<dbReference type="GO" id="GO:0006508">
    <property type="term" value="P:proteolysis"/>
    <property type="evidence" value="ECO:0007669"/>
    <property type="project" value="UniProtKB-KW"/>
</dbReference>
<organism evidence="8 9">
    <name type="scientific">Cercophora newfieldiana</name>
    <dbReference type="NCBI Taxonomy" id="92897"/>
    <lineage>
        <taxon>Eukaryota</taxon>
        <taxon>Fungi</taxon>
        <taxon>Dikarya</taxon>
        <taxon>Ascomycota</taxon>
        <taxon>Pezizomycotina</taxon>
        <taxon>Sordariomycetes</taxon>
        <taxon>Sordariomycetidae</taxon>
        <taxon>Sordariales</taxon>
        <taxon>Lasiosphaeriaceae</taxon>
        <taxon>Cercophora</taxon>
    </lineage>
</organism>
<evidence type="ECO:0000313" key="9">
    <source>
        <dbReference type="Proteomes" id="UP001174936"/>
    </source>
</evidence>
<dbReference type="Gene3D" id="2.30.42.10">
    <property type="match status" value="1"/>
</dbReference>
<dbReference type="GO" id="GO:0004252">
    <property type="term" value="F:serine-type endopeptidase activity"/>
    <property type="evidence" value="ECO:0007669"/>
    <property type="project" value="InterPro"/>
</dbReference>
<evidence type="ECO:0000313" key="8">
    <source>
        <dbReference type="EMBL" id="KAK0654789.1"/>
    </source>
</evidence>
<keyword evidence="5" id="KW-0053">Apoptosis</keyword>
<evidence type="ECO:0000256" key="6">
    <source>
        <dbReference type="ARBA" id="ARBA00022737"/>
    </source>
</evidence>
<comment type="caution">
    <text evidence="8">The sequence shown here is derived from an EMBL/GenBank/DDBJ whole genome shotgun (WGS) entry which is preliminary data.</text>
</comment>
<dbReference type="PANTHER" id="PTHR46366">
    <property type="entry name" value="PRO-APOPTOTIC SERINE PROTEASE NMA111"/>
    <property type="match status" value="1"/>
</dbReference>
<evidence type="ECO:0000256" key="5">
    <source>
        <dbReference type="ARBA" id="ARBA00022703"/>
    </source>
</evidence>
<dbReference type="Gene3D" id="2.40.10.120">
    <property type="match status" value="1"/>
</dbReference>
<comment type="similarity">
    <text evidence="2">Belongs to the peptidase S1C family.</text>
</comment>
<dbReference type="Pfam" id="PF12812">
    <property type="entry name" value="PDZ_1"/>
    <property type="match status" value="1"/>
</dbReference>
<sequence>MEAIESTVRTIALNEGSEAEIWQRTIERVIRSVVSVRYSQPHSFDGNLAGVSEATGFVVDAESGFILTNRHVVGTGPFWGRLVFHNQEEADAYPVYRDPIHDFGILHYDPKSSPHIDAVPLELRPDIAEVGLPIKVIGNDAGEKLSILSGFISRIDRNAPLYSGIYRDFNTCYFQANAAATGGSSGSPVVNIDGYAVALQAGGRSDKASTDYFLPLDAPFRALQGLKKGLTVTRGDVQCSFVFKPFEECRRLGLTASSEAEVRAAYPKARNMLVAETVIAEGPADGKIKGGDIVLKVNGELIATFQQLETLLDAALEGQETAHFVLQRGNSELEHDIAVRDLHQATPDRFVSVVGAGFHNISYQMAIRYGVACKGVYLCESGNNPEFGGRCGYLIQTVNNKDTPDLDQFVEVMRQLPDRSRVTFGYKALNDRHTLHTAVITLNRHWPAGMKMVTRNDATGQWDFSVVADPLPAIPPQPLSAAVSPSTLHPAVRDISRAMVAVSCKTPIYLEGLNTRHQKGMGLIVDAARGIVLVSSVFVPHACCEIELTIAGSILVAGKMLFIHPNHGYTLVQYDPALVLADVPTPTFAHESVSQGTPVMFAGHSGTTDLTCTPTAITRIAHLILPPLNPPRYRPMNVDSIGLDTRLGGDCDSGVVMSMDGKVVALWLACKNGNITARYGLASHALTTVLDRVRNGDVSPRMRIPPAELATVTTTDARAMGLSEEWINRVGAADSSSRHQLLMVKRLLGKHSKLKERDVLLTLNGQLVTKAADIDAMYWDETVDLVVLRNSAEVDLVGVETTPYDVETTHAVSIAGLMLARPHLAVRQQIKDLPSEVYITTREYGSPCCMSKGTYATSFITHINNVPTNTLEEVLREVLKVPNNTCKTQTQGRDTWVKLTDELRFPHRRRFLSLGAIRGYHETKRPLVSDTRMASRCVRA</sequence>
<dbReference type="InterPro" id="IPR001940">
    <property type="entry name" value="Peptidase_S1C"/>
</dbReference>
<dbReference type="CDD" id="cd06719">
    <property type="entry name" value="PDZ2-4_Nma111p-like"/>
    <property type="match status" value="1"/>
</dbReference>
<accession>A0AA39YLW4</accession>
<dbReference type="SUPFAM" id="SSF50494">
    <property type="entry name" value="Trypsin-like serine proteases"/>
    <property type="match status" value="2"/>
</dbReference>
<dbReference type="GO" id="GO:0006915">
    <property type="term" value="P:apoptotic process"/>
    <property type="evidence" value="ECO:0007669"/>
    <property type="project" value="UniProtKB-KW"/>
</dbReference>
<dbReference type="InterPro" id="IPR009003">
    <property type="entry name" value="Peptidase_S1_PA"/>
</dbReference>
<proteinExistence type="inferred from homology"/>
<protein>
    <recommendedName>
        <fullName evidence="3">Pro-apoptotic serine protease NMA111</fullName>
    </recommendedName>
    <alternativeName>
        <fullName evidence="4">Pro-apoptotic serine protease nma111</fullName>
    </alternativeName>
</protein>
<dbReference type="Pfam" id="PF13365">
    <property type="entry name" value="Trypsin_2"/>
    <property type="match status" value="1"/>
</dbReference>
<keyword evidence="9" id="KW-1185">Reference proteome</keyword>
<evidence type="ECO:0000256" key="1">
    <source>
        <dbReference type="ARBA" id="ARBA00002558"/>
    </source>
</evidence>
<dbReference type="AlphaFoldDB" id="A0AA39YLW4"/>
<keyword evidence="6" id="KW-0677">Repeat</keyword>
<reference evidence="8" key="1">
    <citation type="submission" date="2023-06" db="EMBL/GenBank/DDBJ databases">
        <title>Genome-scale phylogeny and comparative genomics of the fungal order Sordariales.</title>
        <authorList>
            <consortium name="Lawrence Berkeley National Laboratory"/>
            <person name="Hensen N."/>
            <person name="Bonometti L."/>
            <person name="Westerberg I."/>
            <person name="Brannstrom I.O."/>
            <person name="Guillou S."/>
            <person name="Cros-Aarteil S."/>
            <person name="Calhoun S."/>
            <person name="Haridas S."/>
            <person name="Kuo A."/>
            <person name="Mondo S."/>
            <person name="Pangilinan J."/>
            <person name="Riley R."/>
            <person name="Labutti K."/>
            <person name="Andreopoulos B."/>
            <person name="Lipzen A."/>
            <person name="Chen C."/>
            <person name="Yanf M."/>
            <person name="Daum C."/>
            <person name="Ng V."/>
            <person name="Clum A."/>
            <person name="Steindorff A."/>
            <person name="Ohm R."/>
            <person name="Martin F."/>
            <person name="Silar P."/>
            <person name="Natvig D."/>
            <person name="Lalanne C."/>
            <person name="Gautier V."/>
            <person name="Ament-Velasquez S.L."/>
            <person name="Kruys A."/>
            <person name="Hutchinson M.I."/>
            <person name="Powell A.J."/>
            <person name="Barry K."/>
            <person name="Miller A.N."/>
            <person name="Grigoriev I.V."/>
            <person name="Debuchy R."/>
            <person name="Gladieux P."/>
            <person name="Thoren M.H."/>
            <person name="Johannesson H."/>
        </authorList>
    </citation>
    <scope>NUCLEOTIDE SEQUENCE</scope>
    <source>
        <strain evidence="8">SMH2532-1</strain>
    </source>
</reference>
<keyword evidence="8" id="KW-0378">Hydrolase</keyword>
<dbReference type="PANTHER" id="PTHR46366:SF8">
    <property type="entry name" value="PRO-APOPTOTIC SERINE PROTEASE NMA111"/>
    <property type="match status" value="1"/>
</dbReference>
<dbReference type="Proteomes" id="UP001174936">
    <property type="component" value="Unassembled WGS sequence"/>
</dbReference>
<feature type="domain" description="PDZ-like" evidence="7">
    <location>
        <begin position="346"/>
        <end position="419"/>
    </location>
</feature>
<keyword evidence="8" id="KW-0645">Protease</keyword>
<evidence type="ECO:0000259" key="7">
    <source>
        <dbReference type="Pfam" id="PF12812"/>
    </source>
</evidence>
<gene>
    <name evidence="8" type="ORF">B0T16DRAFT_689</name>
</gene>
<evidence type="ECO:0000256" key="3">
    <source>
        <dbReference type="ARBA" id="ARBA00020338"/>
    </source>
</evidence>
<name>A0AA39YLW4_9PEZI</name>
<dbReference type="InterPro" id="IPR036034">
    <property type="entry name" value="PDZ_sf"/>
</dbReference>
<comment type="function">
    <text evidence="1">Nuclear serine protease which mediates apoptosis.</text>
</comment>
<dbReference type="EMBL" id="JAULSV010000001">
    <property type="protein sequence ID" value="KAK0654789.1"/>
    <property type="molecule type" value="Genomic_DNA"/>
</dbReference>